<feature type="region of interest" description="Disordered" evidence="1">
    <location>
        <begin position="84"/>
        <end position="107"/>
    </location>
</feature>
<dbReference type="Gene3D" id="3.40.33.10">
    <property type="entry name" value="CAP"/>
    <property type="match status" value="1"/>
</dbReference>
<evidence type="ECO:0000256" key="1">
    <source>
        <dbReference type="SAM" id="MobiDB-lite"/>
    </source>
</evidence>
<feature type="domain" description="SCP" evidence="2">
    <location>
        <begin position="111"/>
        <end position="228"/>
    </location>
</feature>
<dbReference type="InterPro" id="IPR035940">
    <property type="entry name" value="CAP_sf"/>
</dbReference>
<gene>
    <name evidence="3" type="ORF">IFR04_003355</name>
</gene>
<dbReference type="InterPro" id="IPR014044">
    <property type="entry name" value="CAP_dom"/>
</dbReference>
<dbReference type="EMBL" id="JAFJYH010000033">
    <property type="protein sequence ID" value="KAG4423532.1"/>
    <property type="molecule type" value="Genomic_DNA"/>
</dbReference>
<protein>
    <recommendedName>
        <fullName evidence="2">SCP domain-containing protein</fullName>
    </recommendedName>
</protein>
<evidence type="ECO:0000313" key="3">
    <source>
        <dbReference type="EMBL" id="KAG4423532.1"/>
    </source>
</evidence>
<organism evidence="3 4">
    <name type="scientific">Cadophora malorum</name>
    <dbReference type="NCBI Taxonomy" id="108018"/>
    <lineage>
        <taxon>Eukaryota</taxon>
        <taxon>Fungi</taxon>
        <taxon>Dikarya</taxon>
        <taxon>Ascomycota</taxon>
        <taxon>Pezizomycotina</taxon>
        <taxon>Leotiomycetes</taxon>
        <taxon>Helotiales</taxon>
        <taxon>Ploettnerulaceae</taxon>
        <taxon>Cadophora</taxon>
    </lineage>
</organism>
<dbReference type="Pfam" id="PF00188">
    <property type="entry name" value="CAP"/>
    <property type="match status" value="1"/>
</dbReference>
<proteinExistence type="predicted"/>
<sequence>MGKEDEAVYHGGEPVWWRRWEDDFDNNNEGLDERKIICPGKTKIGMVKIHSGDWLYIVARYDGPQVIGSLPWGHPRDVALRRNENLPQGPVKTPAAGPSANSRPIRSLPDHEIQKILDLHNEARREAPGGPRPDLIWSETLATAAKKWAEELARQNCGRGYDHEDQDDMGENLAWSKYNVQSFASAVRGWIDEKWQYRGEPVGKEARGKKVGHYTQVRSLSVRTTSISLTAESKELDSDGR</sequence>
<dbReference type="PANTHER" id="PTHR10334">
    <property type="entry name" value="CYSTEINE-RICH SECRETORY PROTEIN-RELATED"/>
    <property type="match status" value="1"/>
</dbReference>
<dbReference type="SUPFAM" id="SSF55797">
    <property type="entry name" value="PR-1-like"/>
    <property type="match status" value="1"/>
</dbReference>
<dbReference type="OrthoDB" id="43654at2759"/>
<evidence type="ECO:0000259" key="2">
    <source>
        <dbReference type="SMART" id="SM00198"/>
    </source>
</evidence>
<dbReference type="Proteomes" id="UP000664132">
    <property type="component" value="Unassembled WGS sequence"/>
</dbReference>
<reference evidence="3" key="1">
    <citation type="submission" date="2021-02" db="EMBL/GenBank/DDBJ databases">
        <title>Genome sequence Cadophora malorum strain M34.</title>
        <authorList>
            <person name="Stefanovic E."/>
            <person name="Vu D."/>
            <person name="Scully C."/>
            <person name="Dijksterhuis J."/>
            <person name="Roader J."/>
            <person name="Houbraken J."/>
        </authorList>
    </citation>
    <scope>NUCLEOTIDE SEQUENCE</scope>
    <source>
        <strain evidence="3">M34</strain>
    </source>
</reference>
<evidence type="ECO:0000313" key="4">
    <source>
        <dbReference type="Proteomes" id="UP000664132"/>
    </source>
</evidence>
<comment type="caution">
    <text evidence="3">The sequence shown here is derived from an EMBL/GenBank/DDBJ whole genome shotgun (WGS) entry which is preliminary data.</text>
</comment>
<keyword evidence="4" id="KW-1185">Reference proteome</keyword>
<dbReference type="InterPro" id="IPR001283">
    <property type="entry name" value="CRISP-related"/>
</dbReference>
<dbReference type="SMART" id="SM00198">
    <property type="entry name" value="SCP"/>
    <property type="match status" value="1"/>
</dbReference>
<accession>A0A8H8BTN5</accession>
<dbReference type="AlphaFoldDB" id="A0A8H8BTN5"/>
<name>A0A8H8BTN5_9HELO</name>